<reference evidence="10 11" key="1">
    <citation type="submission" date="2015-12" db="EMBL/GenBank/DDBJ databases">
        <title>Draft genome of Thermovenabulum gondwanense isolated from a red thermophilic microbial mat colonisisng an outflow channel of a bore well.</title>
        <authorList>
            <person name="Patel B.K."/>
        </authorList>
    </citation>
    <scope>NUCLEOTIDE SEQUENCE [LARGE SCALE GENOMIC DNA]</scope>
    <source>
        <strain evidence="10 11">R270</strain>
    </source>
</reference>
<evidence type="ECO:0000256" key="5">
    <source>
        <dbReference type="ARBA" id="ARBA00023157"/>
    </source>
</evidence>
<protein>
    <recommendedName>
        <fullName evidence="7">Thioredoxin reductase</fullName>
        <ecNumber evidence="7">1.8.1.9</ecNumber>
    </recommendedName>
</protein>
<dbReference type="STRING" id="520767.ATZ99_22330"/>
<dbReference type="InterPro" id="IPR005982">
    <property type="entry name" value="Thioredox_Rdtase"/>
</dbReference>
<dbReference type="PATRIC" id="fig|520767.4.peg.2364"/>
<proteinExistence type="inferred from homology"/>
<comment type="catalytic activity">
    <reaction evidence="7">
        <text>[thioredoxin]-dithiol + NADP(+) = [thioredoxin]-disulfide + NADPH + H(+)</text>
        <dbReference type="Rhea" id="RHEA:20345"/>
        <dbReference type="Rhea" id="RHEA-COMP:10698"/>
        <dbReference type="Rhea" id="RHEA-COMP:10700"/>
        <dbReference type="ChEBI" id="CHEBI:15378"/>
        <dbReference type="ChEBI" id="CHEBI:29950"/>
        <dbReference type="ChEBI" id="CHEBI:50058"/>
        <dbReference type="ChEBI" id="CHEBI:57783"/>
        <dbReference type="ChEBI" id="CHEBI:58349"/>
        <dbReference type="EC" id="1.8.1.9"/>
    </reaction>
</comment>
<dbReference type="EMBL" id="LOHZ01000046">
    <property type="protein sequence ID" value="KYO63896.1"/>
    <property type="molecule type" value="Genomic_DNA"/>
</dbReference>
<evidence type="ECO:0000256" key="2">
    <source>
        <dbReference type="ARBA" id="ARBA00022630"/>
    </source>
</evidence>
<dbReference type="EC" id="1.8.1.9" evidence="7"/>
<evidence type="ECO:0000259" key="9">
    <source>
        <dbReference type="Pfam" id="PF07992"/>
    </source>
</evidence>
<evidence type="ECO:0000256" key="6">
    <source>
        <dbReference type="ARBA" id="ARBA00023284"/>
    </source>
</evidence>
<dbReference type="PRINTS" id="PR00368">
    <property type="entry name" value="FADPNR"/>
</dbReference>
<evidence type="ECO:0000256" key="7">
    <source>
        <dbReference type="RuleBase" id="RU003880"/>
    </source>
</evidence>
<evidence type="ECO:0000256" key="1">
    <source>
        <dbReference type="ARBA" id="ARBA00009333"/>
    </source>
</evidence>
<dbReference type="NCBIfam" id="TIGR01292">
    <property type="entry name" value="TRX_reduct"/>
    <property type="match status" value="1"/>
</dbReference>
<comment type="caution">
    <text evidence="10">The sequence shown here is derived from an EMBL/GenBank/DDBJ whole genome shotgun (WGS) entry which is preliminary data.</text>
</comment>
<evidence type="ECO:0000313" key="10">
    <source>
        <dbReference type="EMBL" id="KYO63896.1"/>
    </source>
</evidence>
<comment type="subunit">
    <text evidence="7">Homodimer.</text>
</comment>
<accession>A0A162M3Y5</accession>
<dbReference type="GO" id="GO:0004791">
    <property type="term" value="F:thioredoxin-disulfide reductase (NADPH) activity"/>
    <property type="evidence" value="ECO:0007669"/>
    <property type="project" value="UniProtKB-UniRule"/>
</dbReference>
<dbReference type="Gene3D" id="3.50.50.60">
    <property type="entry name" value="FAD/NAD(P)-binding domain"/>
    <property type="match status" value="2"/>
</dbReference>
<comment type="cofactor">
    <cofactor evidence="8">
        <name>FAD</name>
        <dbReference type="ChEBI" id="CHEBI:57692"/>
    </cofactor>
    <text evidence="8">Binds 1 FAD per subunit.</text>
</comment>
<dbReference type="PANTHER" id="PTHR48105">
    <property type="entry name" value="THIOREDOXIN REDUCTASE 1-RELATED-RELATED"/>
    <property type="match status" value="1"/>
</dbReference>
<dbReference type="PRINTS" id="PR00469">
    <property type="entry name" value="PNDRDTASEII"/>
</dbReference>
<name>A0A162M3Y5_9FIRM</name>
<keyword evidence="11" id="KW-1185">Reference proteome</keyword>
<evidence type="ECO:0000313" key="11">
    <source>
        <dbReference type="Proteomes" id="UP000075737"/>
    </source>
</evidence>
<keyword evidence="8" id="KW-0521">NADP</keyword>
<dbReference type="InterPro" id="IPR050097">
    <property type="entry name" value="Ferredoxin-NADP_redctase_2"/>
</dbReference>
<evidence type="ECO:0000256" key="4">
    <source>
        <dbReference type="ARBA" id="ARBA00023002"/>
    </source>
</evidence>
<keyword evidence="3 7" id="KW-0274">FAD</keyword>
<keyword evidence="2 7" id="KW-0285">Flavoprotein</keyword>
<keyword evidence="6 7" id="KW-0676">Redox-active center</keyword>
<dbReference type="InterPro" id="IPR008255">
    <property type="entry name" value="Pyr_nucl-diS_OxRdtase_2_AS"/>
</dbReference>
<sequence>MIYDLIIIGGGPAGLSAAIYGARARLKTLVVEKMYAGGQAAITDRIENYPGFVEGIGGMELTEAMKMQAERFGAKFVNGEAQRIIPKDGRFIVELKNEQLEANAVILAMGAEARKLMVKGEKEFTGRGVSYCATCDGAFYTDRKVVVVGGGDSAIEEALYLTKFAESVTVVHRRNELRATKILQERAFSNEKIKFLWDSVVEEVKGQEAVEEIVVKNIKTGEIISYPTDGVFVAIGWEPNSGIVKGLVNLNERGYIITDENMATNVPGIFAAGDIREKSLRQVITAAADGAIAAVSAEKYIEERR</sequence>
<dbReference type="GO" id="GO:0005737">
    <property type="term" value="C:cytoplasm"/>
    <property type="evidence" value="ECO:0007669"/>
    <property type="project" value="InterPro"/>
</dbReference>
<dbReference type="PROSITE" id="PS00573">
    <property type="entry name" value="PYRIDINE_REDOX_2"/>
    <property type="match status" value="1"/>
</dbReference>
<dbReference type="InterPro" id="IPR036188">
    <property type="entry name" value="FAD/NAD-bd_sf"/>
</dbReference>
<keyword evidence="4 7" id="KW-0560">Oxidoreductase</keyword>
<dbReference type="Pfam" id="PF07992">
    <property type="entry name" value="Pyr_redox_2"/>
    <property type="match status" value="1"/>
</dbReference>
<comment type="similarity">
    <text evidence="1 7">Belongs to the class-II pyridine nucleotide-disulfide oxidoreductase family.</text>
</comment>
<keyword evidence="5" id="KW-1015">Disulfide bond</keyword>
<organism evidence="10 11">
    <name type="scientific">Thermovenabulum gondwanense</name>
    <dbReference type="NCBI Taxonomy" id="520767"/>
    <lineage>
        <taxon>Bacteria</taxon>
        <taxon>Bacillati</taxon>
        <taxon>Bacillota</taxon>
        <taxon>Clostridia</taxon>
        <taxon>Thermosediminibacterales</taxon>
        <taxon>Thermosediminibacteraceae</taxon>
        <taxon>Thermovenabulum</taxon>
    </lineage>
</organism>
<evidence type="ECO:0000256" key="8">
    <source>
        <dbReference type="RuleBase" id="RU003881"/>
    </source>
</evidence>
<feature type="domain" description="FAD/NAD(P)-binding" evidence="9">
    <location>
        <begin position="3"/>
        <end position="290"/>
    </location>
</feature>
<dbReference type="InterPro" id="IPR023753">
    <property type="entry name" value="FAD/NAD-binding_dom"/>
</dbReference>
<dbReference type="AlphaFoldDB" id="A0A162M3Y5"/>
<dbReference type="SUPFAM" id="SSF51905">
    <property type="entry name" value="FAD/NAD(P)-binding domain"/>
    <property type="match status" value="1"/>
</dbReference>
<dbReference type="GO" id="GO:0019430">
    <property type="term" value="P:removal of superoxide radicals"/>
    <property type="evidence" value="ECO:0007669"/>
    <property type="project" value="UniProtKB-UniRule"/>
</dbReference>
<evidence type="ECO:0000256" key="3">
    <source>
        <dbReference type="ARBA" id="ARBA00022827"/>
    </source>
</evidence>
<dbReference type="Proteomes" id="UP000075737">
    <property type="component" value="Unassembled WGS sequence"/>
</dbReference>
<gene>
    <name evidence="10" type="primary">trxB_2</name>
    <name evidence="10" type="ORF">ATZ99_22330</name>
</gene>